<dbReference type="Gene3D" id="1.10.10.10">
    <property type="entry name" value="Winged helix-like DNA-binding domain superfamily/Winged helix DNA-binding domain"/>
    <property type="match status" value="1"/>
</dbReference>
<dbReference type="InterPro" id="IPR046118">
    <property type="entry name" value="DUF6115"/>
</dbReference>
<reference evidence="4" key="1">
    <citation type="submission" date="2016-10" db="EMBL/GenBank/DDBJ databases">
        <authorList>
            <person name="Varghese N."/>
            <person name="Submissions S."/>
        </authorList>
    </citation>
    <scope>NUCLEOTIDE SEQUENCE [LARGE SCALE GENOMIC DNA]</scope>
    <source>
        <strain evidence="4">OK042</strain>
    </source>
</reference>
<dbReference type="GeneID" id="301131603"/>
<dbReference type="Proteomes" id="UP000198915">
    <property type="component" value="Unassembled WGS sequence"/>
</dbReference>
<dbReference type="GO" id="GO:0003677">
    <property type="term" value="F:DNA binding"/>
    <property type="evidence" value="ECO:0007669"/>
    <property type="project" value="InterPro"/>
</dbReference>
<feature type="coiled-coil region" evidence="1">
    <location>
        <begin position="71"/>
        <end position="98"/>
    </location>
</feature>
<evidence type="ECO:0000256" key="1">
    <source>
        <dbReference type="SAM" id="Coils"/>
    </source>
</evidence>
<protein>
    <recommendedName>
        <fullName evidence="5">RNA polymerase subunit sigma-70</fullName>
    </recommendedName>
</protein>
<dbReference type="AlphaFoldDB" id="A0A1I3NSV6"/>
<dbReference type="Pfam" id="PF19610">
    <property type="entry name" value="DUF6115"/>
    <property type="match status" value="1"/>
</dbReference>
<name>A0A1I3NSV6_9BACL</name>
<evidence type="ECO:0000313" key="4">
    <source>
        <dbReference type="Proteomes" id="UP000198915"/>
    </source>
</evidence>
<dbReference type="SUPFAM" id="SSF88659">
    <property type="entry name" value="Sigma3 and sigma4 domains of RNA polymerase sigma factors"/>
    <property type="match status" value="1"/>
</dbReference>
<dbReference type="STRING" id="1884381.SAMN05518846_102163"/>
<feature type="transmembrane region" description="Helical" evidence="2">
    <location>
        <begin position="6"/>
        <end position="22"/>
    </location>
</feature>
<proteinExistence type="predicted"/>
<organism evidence="3 4">
    <name type="scientific">Brevibacillus centrosporus</name>
    <dbReference type="NCBI Taxonomy" id="54910"/>
    <lineage>
        <taxon>Bacteria</taxon>
        <taxon>Bacillati</taxon>
        <taxon>Bacillota</taxon>
        <taxon>Bacilli</taxon>
        <taxon>Bacillales</taxon>
        <taxon>Paenibacillaceae</taxon>
        <taxon>Brevibacillus</taxon>
    </lineage>
</organism>
<keyword evidence="4" id="KW-1185">Reference proteome</keyword>
<evidence type="ECO:0000313" key="3">
    <source>
        <dbReference type="EMBL" id="SFJ12353.1"/>
    </source>
</evidence>
<dbReference type="GO" id="GO:0016987">
    <property type="term" value="F:sigma factor activity"/>
    <property type="evidence" value="ECO:0007669"/>
    <property type="project" value="InterPro"/>
</dbReference>
<evidence type="ECO:0008006" key="5">
    <source>
        <dbReference type="Google" id="ProtNLM"/>
    </source>
</evidence>
<gene>
    <name evidence="3" type="ORF">SAMN05518846_102163</name>
</gene>
<keyword evidence="2" id="KW-0472">Membrane</keyword>
<dbReference type="GO" id="GO:0006352">
    <property type="term" value="P:DNA-templated transcription initiation"/>
    <property type="evidence" value="ECO:0007669"/>
    <property type="project" value="InterPro"/>
</dbReference>
<dbReference type="RefSeq" id="WP_092266686.1">
    <property type="nucleotide sequence ID" value="NZ_CP176856.1"/>
</dbReference>
<evidence type="ECO:0000256" key="2">
    <source>
        <dbReference type="SAM" id="Phobius"/>
    </source>
</evidence>
<accession>A0A1I3NSV6</accession>
<keyword evidence="2" id="KW-1133">Transmembrane helix</keyword>
<sequence>MDVVYLILIGVGFVCILISFFIKGKQTNESDSFELTRRTADKAEVDKKWQLLGKQIKQDKDYLFSQIEIVQGELLGEIHVLRKRIEQLESQEVSAKALQAPTIDVLDSPLMNNETQQMNEVDMLALRERYRRVFELHREGLSLDEIAKRMGAGRGEIDLIFALAARKERGTADA</sequence>
<keyword evidence="1" id="KW-0175">Coiled coil</keyword>
<dbReference type="InterPro" id="IPR013324">
    <property type="entry name" value="RNA_pol_sigma_r3/r4-like"/>
</dbReference>
<dbReference type="InterPro" id="IPR036388">
    <property type="entry name" value="WH-like_DNA-bd_sf"/>
</dbReference>
<dbReference type="EMBL" id="FORT01000002">
    <property type="protein sequence ID" value="SFJ12353.1"/>
    <property type="molecule type" value="Genomic_DNA"/>
</dbReference>
<keyword evidence="2" id="KW-0812">Transmembrane</keyword>